<dbReference type="AlphaFoldDB" id="A0A8S3YP02"/>
<dbReference type="SMART" id="SM00220">
    <property type="entry name" value="S_TKc"/>
    <property type="match status" value="1"/>
</dbReference>
<accession>A0A8S3YP02</accession>
<evidence type="ECO:0000256" key="1">
    <source>
        <dbReference type="ARBA" id="ARBA00022741"/>
    </source>
</evidence>
<proteinExistence type="predicted"/>
<evidence type="ECO:0000313" key="5">
    <source>
        <dbReference type="Proteomes" id="UP000678393"/>
    </source>
</evidence>
<evidence type="ECO:0000259" key="3">
    <source>
        <dbReference type="PROSITE" id="PS50011"/>
    </source>
</evidence>
<keyword evidence="2" id="KW-0067">ATP-binding</keyword>
<dbReference type="GO" id="GO:0004672">
    <property type="term" value="F:protein kinase activity"/>
    <property type="evidence" value="ECO:0007669"/>
    <property type="project" value="InterPro"/>
</dbReference>
<evidence type="ECO:0000313" key="4">
    <source>
        <dbReference type="EMBL" id="CAG5118513.1"/>
    </source>
</evidence>
<protein>
    <recommendedName>
        <fullName evidence="3">Protein kinase domain-containing protein</fullName>
    </recommendedName>
</protein>
<comment type="caution">
    <text evidence="4">The sequence shown here is derived from an EMBL/GenBank/DDBJ whole genome shotgun (WGS) entry which is preliminary data.</text>
</comment>
<dbReference type="GO" id="GO:0097527">
    <property type="term" value="P:necroptotic signaling pathway"/>
    <property type="evidence" value="ECO:0007669"/>
    <property type="project" value="TreeGrafter"/>
</dbReference>
<dbReference type="SUPFAM" id="SSF56112">
    <property type="entry name" value="Protein kinase-like (PK-like)"/>
    <property type="match status" value="1"/>
</dbReference>
<dbReference type="PANTHER" id="PTHR44329:SF298">
    <property type="entry name" value="MIXED LINEAGE KINASE DOMAIN-LIKE PROTEIN"/>
    <property type="match status" value="1"/>
</dbReference>
<dbReference type="EMBL" id="CAJHNH020000563">
    <property type="protein sequence ID" value="CAG5118513.1"/>
    <property type="molecule type" value="Genomic_DNA"/>
</dbReference>
<feature type="domain" description="Protein kinase" evidence="3">
    <location>
        <begin position="24"/>
        <end position="280"/>
    </location>
</feature>
<dbReference type="InterPro" id="IPR011009">
    <property type="entry name" value="Kinase-like_dom_sf"/>
</dbReference>
<dbReference type="InterPro" id="IPR000719">
    <property type="entry name" value="Prot_kinase_dom"/>
</dbReference>
<gene>
    <name evidence="4" type="ORF">CUNI_LOCUS4071</name>
</gene>
<keyword evidence="5" id="KW-1185">Reference proteome</keyword>
<dbReference type="CDD" id="cd00180">
    <property type="entry name" value="PKc"/>
    <property type="match status" value="1"/>
</dbReference>
<dbReference type="GO" id="GO:0005524">
    <property type="term" value="F:ATP binding"/>
    <property type="evidence" value="ECO:0007669"/>
    <property type="project" value="UniProtKB-KW"/>
</dbReference>
<dbReference type="Proteomes" id="UP000678393">
    <property type="component" value="Unassembled WGS sequence"/>
</dbReference>
<dbReference type="PROSITE" id="PS00108">
    <property type="entry name" value="PROTEIN_KINASE_ST"/>
    <property type="match status" value="1"/>
</dbReference>
<reference evidence="4" key="1">
    <citation type="submission" date="2021-04" db="EMBL/GenBank/DDBJ databases">
        <authorList>
            <consortium name="Molecular Ecology Group"/>
        </authorList>
    </citation>
    <scope>NUCLEOTIDE SEQUENCE</scope>
</reference>
<dbReference type="Pfam" id="PF00069">
    <property type="entry name" value="Pkinase"/>
    <property type="match status" value="1"/>
</dbReference>
<dbReference type="InterPro" id="IPR008271">
    <property type="entry name" value="Ser/Thr_kinase_AS"/>
</dbReference>
<name>A0A8S3YP02_9EUPU</name>
<dbReference type="OrthoDB" id="6068455at2759"/>
<evidence type="ECO:0000256" key="2">
    <source>
        <dbReference type="ARBA" id="ARBA00022840"/>
    </source>
</evidence>
<keyword evidence="1" id="KW-0547">Nucleotide-binding</keyword>
<dbReference type="Gene3D" id="1.10.510.10">
    <property type="entry name" value="Transferase(Phosphotransferase) domain 1"/>
    <property type="match status" value="1"/>
</dbReference>
<sequence>MARSVLSNAKVYKIQGDFFTKFKLEAKEVIDSGMCGDIVLAISLEKPDVRRVVKKFNLLDEENNITNQETFEAEVRFMQACEHPYLTECLVAGACKDYLAICMYYYPRGTLSEYMGNLSVDLSELCVIQVACALRYLHEEYLVHMDVKLDNVFMDAEFNAILGDFGLAVELEPQQKTVERSMCGGTPCYFPPERKGAADNKELDPYKMDAYCLGVVLWALLMERDPDESVDYYFEARRKPNLPTHLRELLLKLLDKCPDRRITVADFLKRLRRDSVHRRVIDSY</sequence>
<dbReference type="PANTHER" id="PTHR44329">
    <property type="entry name" value="SERINE/THREONINE-PROTEIN KINASE TNNI3K-RELATED"/>
    <property type="match status" value="1"/>
</dbReference>
<dbReference type="PROSITE" id="PS50011">
    <property type="entry name" value="PROTEIN_KINASE_DOM"/>
    <property type="match status" value="1"/>
</dbReference>
<organism evidence="4 5">
    <name type="scientific">Candidula unifasciata</name>
    <dbReference type="NCBI Taxonomy" id="100452"/>
    <lineage>
        <taxon>Eukaryota</taxon>
        <taxon>Metazoa</taxon>
        <taxon>Spiralia</taxon>
        <taxon>Lophotrochozoa</taxon>
        <taxon>Mollusca</taxon>
        <taxon>Gastropoda</taxon>
        <taxon>Heterobranchia</taxon>
        <taxon>Euthyneura</taxon>
        <taxon>Panpulmonata</taxon>
        <taxon>Eupulmonata</taxon>
        <taxon>Stylommatophora</taxon>
        <taxon>Helicina</taxon>
        <taxon>Helicoidea</taxon>
        <taxon>Geomitridae</taxon>
        <taxon>Candidula</taxon>
    </lineage>
</organism>
<dbReference type="InterPro" id="IPR051681">
    <property type="entry name" value="Ser/Thr_Kinases-Pseudokinases"/>
</dbReference>